<feature type="compositionally biased region" description="Basic residues" evidence="1">
    <location>
        <begin position="40"/>
        <end position="50"/>
    </location>
</feature>
<reference evidence="2 3" key="1">
    <citation type="submission" date="2021-06" db="EMBL/GenBank/DDBJ databases">
        <authorList>
            <person name="Palmer J.M."/>
        </authorList>
    </citation>
    <scope>NUCLEOTIDE SEQUENCE [LARGE SCALE GENOMIC DNA]</scope>
    <source>
        <strain evidence="2 3">AS_MEX2019</strain>
        <tissue evidence="2">Muscle</tissue>
    </source>
</reference>
<name>A0ABV1A2P9_9TELE</name>
<evidence type="ECO:0000313" key="3">
    <source>
        <dbReference type="Proteomes" id="UP001469553"/>
    </source>
</evidence>
<keyword evidence="3" id="KW-1185">Reference proteome</keyword>
<feature type="region of interest" description="Disordered" evidence="1">
    <location>
        <begin position="38"/>
        <end position="68"/>
    </location>
</feature>
<dbReference type="EMBL" id="JAHRIP010077440">
    <property type="protein sequence ID" value="MEQ2311733.1"/>
    <property type="molecule type" value="Genomic_DNA"/>
</dbReference>
<gene>
    <name evidence="2" type="ORF">AMECASPLE_023703</name>
</gene>
<sequence>MFPPSKKHDITITFSIPARLPKEGEEKDHQMMMGVLRQTAKARRRHHRGRWREEEEAEEEEGGGFGSVEVFEDREGEVYIQTSTFNLDGTNTSLREESYACRGRKSKFN</sequence>
<evidence type="ECO:0000256" key="1">
    <source>
        <dbReference type="SAM" id="MobiDB-lite"/>
    </source>
</evidence>
<accession>A0ABV1A2P9</accession>
<protein>
    <submittedName>
        <fullName evidence="2">Uncharacterized protein</fullName>
    </submittedName>
</protein>
<evidence type="ECO:0000313" key="2">
    <source>
        <dbReference type="EMBL" id="MEQ2311733.1"/>
    </source>
</evidence>
<organism evidence="2 3">
    <name type="scientific">Ameca splendens</name>
    <dbReference type="NCBI Taxonomy" id="208324"/>
    <lineage>
        <taxon>Eukaryota</taxon>
        <taxon>Metazoa</taxon>
        <taxon>Chordata</taxon>
        <taxon>Craniata</taxon>
        <taxon>Vertebrata</taxon>
        <taxon>Euteleostomi</taxon>
        <taxon>Actinopterygii</taxon>
        <taxon>Neopterygii</taxon>
        <taxon>Teleostei</taxon>
        <taxon>Neoteleostei</taxon>
        <taxon>Acanthomorphata</taxon>
        <taxon>Ovalentaria</taxon>
        <taxon>Atherinomorphae</taxon>
        <taxon>Cyprinodontiformes</taxon>
        <taxon>Goodeidae</taxon>
        <taxon>Ameca</taxon>
    </lineage>
</organism>
<comment type="caution">
    <text evidence="2">The sequence shown here is derived from an EMBL/GenBank/DDBJ whole genome shotgun (WGS) entry which is preliminary data.</text>
</comment>
<dbReference type="Proteomes" id="UP001469553">
    <property type="component" value="Unassembled WGS sequence"/>
</dbReference>
<proteinExistence type="predicted"/>